<dbReference type="InterPro" id="IPR036518">
    <property type="entry name" value="CobE/GbiG_C_sf"/>
</dbReference>
<comment type="caution">
    <text evidence="4">The sequence shown here is derived from an EMBL/GenBank/DDBJ whole genome shotgun (WGS) entry which is preliminary data.</text>
</comment>
<dbReference type="OrthoDB" id="9781023at2"/>
<dbReference type="Gene3D" id="3.40.50.11220">
    <property type="match status" value="1"/>
</dbReference>
<dbReference type="InterPro" id="IPR002750">
    <property type="entry name" value="CobE/GbiG_C"/>
</dbReference>
<dbReference type="SUPFAM" id="SSF159672">
    <property type="entry name" value="CbiG N-terminal domain-like"/>
    <property type="match status" value="1"/>
</dbReference>
<accession>A0A0C1UA10</accession>
<dbReference type="InterPro" id="IPR021745">
    <property type="entry name" value="CbiG_mid"/>
</dbReference>
<dbReference type="Pfam" id="PF01890">
    <property type="entry name" value="CbiG_C"/>
    <property type="match status" value="1"/>
</dbReference>
<reference evidence="4 5" key="1">
    <citation type="journal article" date="2015" name="Infect. Genet. Evol.">
        <title>Genomic sequences of six botulinum neurotoxin-producing strains representing three clostridial species illustrate the mobility and diversity of botulinum neurotoxin genes.</title>
        <authorList>
            <person name="Smith T.J."/>
            <person name="Hill K.K."/>
            <person name="Xie G."/>
            <person name="Foley B.T."/>
            <person name="Williamson C.H."/>
            <person name="Foster J.T."/>
            <person name="Johnson S.L."/>
            <person name="Chertkov O."/>
            <person name="Teshima H."/>
            <person name="Gibbons H.S."/>
            <person name="Johnsky L.A."/>
            <person name="Karavis M.A."/>
            <person name="Smith L.A."/>
        </authorList>
    </citation>
    <scope>NUCLEOTIDE SEQUENCE [LARGE SCALE GENOMIC DNA]</scope>
    <source>
        <strain evidence="4 5">CDC 2741</strain>
    </source>
</reference>
<evidence type="ECO:0000259" key="2">
    <source>
        <dbReference type="Pfam" id="PF11760"/>
    </source>
</evidence>
<dbReference type="NCBIfam" id="NF004466">
    <property type="entry name" value="PRK05788.1-4"/>
    <property type="match status" value="1"/>
</dbReference>
<evidence type="ECO:0000259" key="1">
    <source>
        <dbReference type="Pfam" id="PF01890"/>
    </source>
</evidence>
<evidence type="ECO:0000313" key="4">
    <source>
        <dbReference type="EMBL" id="KIE48493.1"/>
    </source>
</evidence>
<dbReference type="EMBL" id="AYSO01000007">
    <property type="protein sequence ID" value="KIE48493.1"/>
    <property type="molecule type" value="Genomic_DNA"/>
</dbReference>
<dbReference type="InterPro" id="IPR021744">
    <property type="entry name" value="CbiG_N"/>
</dbReference>
<dbReference type="PANTHER" id="PTHR37477">
    <property type="entry name" value="COBALT-PRECORRIN-5A HYDROLASE"/>
    <property type="match status" value="1"/>
</dbReference>
<dbReference type="InterPro" id="IPR038029">
    <property type="entry name" value="GbiG_N_sf"/>
</dbReference>
<dbReference type="InterPro" id="IPR052553">
    <property type="entry name" value="CbiG_hydrolase"/>
</dbReference>
<organism evidence="4 5">
    <name type="scientific">Clostridium argentinense CDC 2741</name>
    <dbReference type="NCBI Taxonomy" id="1418104"/>
    <lineage>
        <taxon>Bacteria</taxon>
        <taxon>Bacillati</taxon>
        <taxon>Bacillota</taxon>
        <taxon>Clostridia</taxon>
        <taxon>Eubacteriales</taxon>
        <taxon>Clostridiaceae</taxon>
        <taxon>Clostridium</taxon>
    </lineage>
</organism>
<sequence>MKIAIISVTNSGDRISQSLKENLEVYHKYSCHIYTKDEVKTLTLNKICSEAMENFQGIIFISSTGIAVRGIAPFIKSKDKDPAVVVIDNSVKYAISLLSGHLGGANTLTEEVSHILKCIPIITTATDGLKIEAPDMVAKNNNLIIDNLKDAKDIAALLVEGKKVAFIDEKSLINIPKGYVEEENQADGAVYVTHKLEVENTTHKTLKLIRKDIVLGIGCRKDYDINSMEQNVLKSLRENNINLRSVKKIATVEIKAKEKAILSLRDKLNCELEIFTIEEIKKVEDKYEGSDFVRKTLGIGSVCEPSVELSGGKIIKNKMKLNGMTLSIGVL</sequence>
<proteinExistence type="predicted"/>
<dbReference type="Proteomes" id="UP000031366">
    <property type="component" value="Unassembled WGS sequence"/>
</dbReference>
<feature type="domain" description="Cobalamin biosynthesis central region" evidence="3">
    <location>
        <begin position="133"/>
        <end position="197"/>
    </location>
</feature>
<dbReference type="Pfam" id="PF11761">
    <property type="entry name" value="CbiG_mid"/>
    <property type="match status" value="1"/>
</dbReference>
<dbReference type="Gene3D" id="3.30.420.180">
    <property type="entry name" value="CobE/GbiG C-terminal domain"/>
    <property type="match status" value="1"/>
</dbReference>
<gene>
    <name evidence="4" type="ORF">U732_4258</name>
</gene>
<dbReference type="Pfam" id="PF11760">
    <property type="entry name" value="CbiG_N"/>
    <property type="match status" value="1"/>
</dbReference>
<dbReference type="STRING" id="29341.RSJ17_10400"/>
<evidence type="ECO:0000259" key="3">
    <source>
        <dbReference type="Pfam" id="PF11761"/>
    </source>
</evidence>
<feature type="domain" description="CobE/GbiG C-terminal" evidence="1">
    <location>
        <begin position="213"/>
        <end position="328"/>
    </location>
</feature>
<evidence type="ECO:0000313" key="5">
    <source>
        <dbReference type="Proteomes" id="UP000031366"/>
    </source>
</evidence>
<dbReference type="GO" id="GO:0009236">
    <property type="term" value="P:cobalamin biosynthetic process"/>
    <property type="evidence" value="ECO:0007669"/>
    <property type="project" value="InterPro"/>
</dbReference>
<dbReference type="PANTHER" id="PTHR37477:SF1">
    <property type="entry name" value="COBALT-PRECORRIN-5A HYDROLASE"/>
    <property type="match status" value="1"/>
</dbReference>
<feature type="domain" description="Cobalamin synthesis G N-terminal" evidence="2">
    <location>
        <begin position="48"/>
        <end position="127"/>
    </location>
</feature>
<dbReference type="SUPFAM" id="SSF159664">
    <property type="entry name" value="CobE/GbiG C-terminal domain-like"/>
    <property type="match status" value="1"/>
</dbReference>
<keyword evidence="5" id="KW-1185">Reference proteome</keyword>
<dbReference type="AlphaFoldDB" id="A0A0C1UA10"/>
<name>A0A0C1UA10_9CLOT</name>
<protein>
    <submittedName>
        <fullName evidence="4">Cobalamin synthesis G family protein</fullName>
    </submittedName>
</protein>